<keyword evidence="15" id="KW-1185">Reference proteome</keyword>
<dbReference type="Gene3D" id="2.20.25.80">
    <property type="entry name" value="WRKY domain"/>
    <property type="match status" value="2"/>
</dbReference>
<dbReference type="Gene3D" id="3.40.50.300">
    <property type="entry name" value="P-loop containing nucleotide triphosphate hydrolases"/>
    <property type="match status" value="1"/>
</dbReference>
<dbReference type="Pfam" id="PF23282">
    <property type="entry name" value="WHD_ROQ1"/>
    <property type="match status" value="1"/>
</dbReference>
<dbReference type="PANTHER" id="PTHR11017">
    <property type="entry name" value="LEUCINE-RICH REPEAT-CONTAINING PROTEIN"/>
    <property type="match status" value="1"/>
</dbReference>
<reference evidence="14 15" key="1">
    <citation type="journal article" date="2018" name="Nat. Genet.">
        <title>The Rosa genome provides new insights in the design of modern roses.</title>
        <authorList>
            <person name="Bendahmane M."/>
        </authorList>
    </citation>
    <scope>NUCLEOTIDE SEQUENCE [LARGE SCALE GENOMIC DNA]</scope>
    <source>
        <strain evidence="15">cv. Old Blush</strain>
    </source>
</reference>
<evidence type="ECO:0000256" key="2">
    <source>
        <dbReference type="ARBA" id="ARBA00011982"/>
    </source>
</evidence>
<evidence type="ECO:0000259" key="13">
    <source>
        <dbReference type="PROSITE" id="PS50811"/>
    </source>
</evidence>
<dbReference type="EC" id="3.2.2.6" evidence="2"/>
<dbReference type="EMBL" id="PDCK01000045">
    <property type="protein sequence ID" value="PRQ20869.1"/>
    <property type="molecule type" value="Genomic_DNA"/>
</dbReference>
<dbReference type="Gene3D" id="1.10.8.430">
    <property type="entry name" value="Helical domain of apoptotic protease-activating factors"/>
    <property type="match status" value="1"/>
</dbReference>
<comment type="catalytic activity">
    <reaction evidence="11">
        <text>NAD(+) + H2O = ADP-D-ribose + nicotinamide + H(+)</text>
        <dbReference type="Rhea" id="RHEA:16301"/>
        <dbReference type="ChEBI" id="CHEBI:15377"/>
        <dbReference type="ChEBI" id="CHEBI:15378"/>
        <dbReference type="ChEBI" id="CHEBI:17154"/>
        <dbReference type="ChEBI" id="CHEBI:57540"/>
        <dbReference type="ChEBI" id="CHEBI:57967"/>
        <dbReference type="EC" id="3.2.2.6"/>
    </reaction>
    <physiologicalReaction direction="left-to-right" evidence="11">
        <dbReference type="Rhea" id="RHEA:16302"/>
    </physiologicalReaction>
</comment>
<evidence type="ECO:0000256" key="5">
    <source>
        <dbReference type="ARBA" id="ARBA00022821"/>
    </source>
</evidence>
<feature type="compositionally biased region" description="Polar residues" evidence="12">
    <location>
        <begin position="1257"/>
        <end position="1288"/>
    </location>
</feature>
<dbReference type="Pfam" id="PF23286">
    <property type="entry name" value="LRR_13"/>
    <property type="match status" value="1"/>
</dbReference>
<dbReference type="InterPro" id="IPR036576">
    <property type="entry name" value="WRKY_dom_sf"/>
</dbReference>
<dbReference type="SUPFAM" id="SSF46785">
    <property type="entry name" value="Winged helix' DNA-binding domain"/>
    <property type="match status" value="1"/>
</dbReference>
<dbReference type="GO" id="GO:0043531">
    <property type="term" value="F:ADP binding"/>
    <property type="evidence" value="ECO:0007669"/>
    <property type="project" value="InterPro"/>
</dbReference>
<gene>
    <name evidence="14" type="ORF">RchiOBHm_Chr7g0232831</name>
</gene>
<dbReference type="InterPro" id="IPR058192">
    <property type="entry name" value="WHD_ROQ1-like"/>
</dbReference>
<evidence type="ECO:0000256" key="7">
    <source>
        <dbReference type="ARBA" id="ARBA00023027"/>
    </source>
</evidence>
<name>A0A2P6PG28_ROSCH</name>
<feature type="domain" description="WRKY" evidence="13">
    <location>
        <begin position="1188"/>
        <end position="1255"/>
    </location>
</feature>
<evidence type="ECO:0000256" key="1">
    <source>
        <dbReference type="ARBA" id="ARBA00004123"/>
    </source>
</evidence>
<dbReference type="InterPro" id="IPR058546">
    <property type="entry name" value="RPS4B/Roq1-like_LRR"/>
</dbReference>
<keyword evidence="5" id="KW-0611">Plant defense</keyword>
<dbReference type="InterPro" id="IPR032675">
    <property type="entry name" value="LRR_dom_sf"/>
</dbReference>
<dbReference type="InterPro" id="IPR044974">
    <property type="entry name" value="Disease_R_plants"/>
</dbReference>
<dbReference type="InterPro" id="IPR003591">
    <property type="entry name" value="Leu-rich_rpt_typical-subtyp"/>
</dbReference>
<dbReference type="SUPFAM" id="SSF52540">
    <property type="entry name" value="P-loop containing nucleoside triphosphate hydrolases"/>
    <property type="match status" value="1"/>
</dbReference>
<organism evidence="14 15">
    <name type="scientific">Rosa chinensis</name>
    <name type="common">China rose</name>
    <dbReference type="NCBI Taxonomy" id="74649"/>
    <lineage>
        <taxon>Eukaryota</taxon>
        <taxon>Viridiplantae</taxon>
        <taxon>Streptophyta</taxon>
        <taxon>Embryophyta</taxon>
        <taxon>Tracheophyta</taxon>
        <taxon>Spermatophyta</taxon>
        <taxon>Magnoliopsida</taxon>
        <taxon>eudicotyledons</taxon>
        <taxon>Gunneridae</taxon>
        <taxon>Pentapetalae</taxon>
        <taxon>rosids</taxon>
        <taxon>fabids</taxon>
        <taxon>Rosales</taxon>
        <taxon>Rosaceae</taxon>
        <taxon>Rosoideae</taxon>
        <taxon>Rosoideae incertae sedis</taxon>
        <taxon>Rosa</taxon>
    </lineage>
</organism>
<keyword evidence="6" id="KW-0805">Transcription regulation</keyword>
<dbReference type="GO" id="GO:0003700">
    <property type="term" value="F:DNA-binding transcription factor activity"/>
    <property type="evidence" value="ECO:0007669"/>
    <property type="project" value="InterPro"/>
</dbReference>
<evidence type="ECO:0000256" key="8">
    <source>
        <dbReference type="ARBA" id="ARBA00023125"/>
    </source>
</evidence>
<keyword evidence="10" id="KW-0539">Nucleus</keyword>
<keyword evidence="3" id="KW-0433">Leucine-rich repeat</keyword>
<dbReference type="PANTHER" id="PTHR11017:SF479">
    <property type="entry name" value="DISEASE RESISTANCE PROTEIN (TIR-NBS-LRR CLASS) FAMILY"/>
    <property type="match status" value="1"/>
</dbReference>
<dbReference type="Pfam" id="PF00931">
    <property type="entry name" value="NB-ARC"/>
    <property type="match status" value="1"/>
</dbReference>
<comment type="subcellular location">
    <subcellularLocation>
        <location evidence="1">Nucleus</location>
    </subcellularLocation>
</comment>
<dbReference type="GO" id="GO:0006952">
    <property type="term" value="P:defense response"/>
    <property type="evidence" value="ECO:0007669"/>
    <property type="project" value="InterPro"/>
</dbReference>
<evidence type="ECO:0000313" key="14">
    <source>
        <dbReference type="EMBL" id="PRQ20869.1"/>
    </source>
</evidence>
<feature type="region of interest" description="Disordered" evidence="12">
    <location>
        <begin position="1378"/>
        <end position="1415"/>
    </location>
</feature>
<keyword evidence="4" id="KW-0677">Repeat</keyword>
<dbReference type="InterPro" id="IPR045344">
    <property type="entry name" value="C-JID"/>
</dbReference>
<dbReference type="SMART" id="SM00369">
    <property type="entry name" value="LRR_TYP"/>
    <property type="match status" value="4"/>
</dbReference>
<dbReference type="GO" id="GO:0005634">
    <property type="term" value="C:nucleus"/>
    <property type="evidence" value="ECO:0007669"/>
    <property type="project" value="UniProtKB-SubCell"/>
</dbReference>
<dbReference type="Gramene" id="PRQ20869">
    <property type="protein sequence ID" value="PRQ20869"/>
    <property type="gene ID" value="RchiOBHm_Chr7g0232831"/>
</dbReference>
<dbReference type="SUPFAM" id="SSF118290">
    <property type="entry name" value="WRKY DNA-binding domain"/>
    <property type="match status" value="2"/>
</dbReference>
<accession>A0A2P6PG28</accession>
<dbReference type="InterPro" id="IPR036390">
    <property type="entry name" value="WH_DNA-bd_sf"/>
</dbReference>
<dbReference type="InterPro" id="IPR003657">
    <property type="entry name" value="WRKY_dom"/>
</dbReference>
<dbReference type="InterPro" id="IPR011713">
    <property type="entry name" value="Leu-rich_rpt_3"/>
</dbReference>
<dbReference type="Pfam" id="PF07725">
    <property type="entry name" value="LRR_3"/>
    <property type="match status" value="1"/>
</dbReference>
<evidence type="ECO:0000256" key="4">
    <source>
        <dbReference type="ARBA" id="ARBA00022737"/>
    </source>
</evidence>
<keyword evidence="8" id="KW-0238">DNA-binding</keyword>
<protein>
    <recommendedName>
        <fullName evidence="2">ADP-ribosyl cyclase/cyclic ADP-ribose hydrolase</fullName>
        <ecNumber evidence="2">3.2.2.6</ecNumber>
    </recommendedName>
</protein>
<dbReference type="PROSITE" id="PS50811">
    <property type="entry name" value="WRKY"/>
    <property type="match status" value="2"/>
</dbReference>
<feature type="compositionally biased region" description="Basic and acidic residues" evidence="12">
    <location>
        <begin position="1404"/>
        <end position="1415"/>
    </location>
</feature>
<dbReference type="GO" id="GO:0061809">
    <property type="term" value="F:NAD+ nucleosidase activity, cyclic ADP-ribose generating"/>
    <property type="evidence" value="ECO:0007669"/>
    <property type="project" value="UniProtKB-EC"/>
</dbReference>
<sequence>MDSHLHQVGRLLSAAPDDVAYVGIWGMGGLGKTTIARAVYYKISHQFDHRCFLENVREGFSSYGQVQMQLQFLSGIFKGIVNSFDGGYMTMLERLSRIKILVVLDDVSRSLEIDALLGSPQERSLGCGSKVIVTTRDEQVLGGFRKYKPKPLSDPDALELFNQNAFRKMPPSEEYVHLSRRAIKYAHGLPLALKTWGAHLRDRSPSVWKDELEKIKKIPDLDIHHVHHVLRRSFDGLDEYQKNIFLDIACFFKGMHIEYVEIILNSCGFFASSGLSVLIDRALVSISRFGELEIHDFLQEIGRDIVCKEPWKHSRLWSYEDVQDTLTQNKAMEVEGVMIELSDSKDIRVDAQAFFRMMNLRLLRITYPPYVNPLIEIRKLFEGELWPERIYGYLPNFDGKLHLNGDLKFLSHKLRVLAWHGCPVKTLPSNFYPKCLVDLDMRHSHIEQLWQEPKAAKELISINLSSCKNLKEIPLCTEAPKLQKLILNYCTSLVEVSPSISALTGLVFLSLYGCTELKSLPSNIHMMKFLKTLVLSGCSNLEMFPEISEDMEALSELRLDRTAIKKLPSSIERLRGLKSLDLYGCSNLEMFPEISEDMGALSELMLDGSAIKEIPSSIERLRGLKSLSMKNCTSLVCLPDSICNLADLTYLYLEGCSKLCNLPENLGNLKSLCELKVEDTGIKRLPACILHLKLGRLKFHYCKQMEAPLSSWPSSIEDRCTVVVHLDFSYCNLKVLSDAIAYFRSLKVLNLSRNNNLKSLPAAMNQLGYLERLQLEDCKRLRSIPELSSRISCINAHNCTALEAVSTPQSPYDIGRCFIFSNCSQLIQRDFFRDIVETHFPPQGNCSRPFYFSIPGTEIPEQFIHQGRGSSVTAQLPQNWFHSNKFLGFAICAVTNQPQGVDYWKLSARCFCTFKGDHCEYRFSFSLFNIYFDGFYRDWLVSNHMLVGYVPWSEFGINGEEVNERHYTEAKFEIELLHRETLEEDGVLFDPCIERCDPCIERCGVRFVFANNEDEEVAHQDFGEPMVQGDNSEIRSLEGCSAERSGSDITSDTSDEEEQYLKLSEVFEGANREPSYIRNEDNESSRKRKTLESWTQEVRVTSGLMQGDLDDGFNWFCHNRHLIPDKGTTDLRCGYVCTHRPGCWARANVRSFIDDLTILEITYIGRHTCWKTLPMPMLTHQVRVTTGMETEGPSDGFRWVKYAQTDIPGAKSPRVYYVCSPQNVGGCMAIKEVQRSNDKEILQITYIGRHTCTLASTSNGGRVDSSTSAANGASSVHDQVVQSPSSPGANGHGGNVTRVADNPVNDNNMIVLQDASSQDMEPTPSNVASVSSQPVISSPSLTQVNLQPQSCSQPIVIRSSPNSRTIVSPNTGMLMKTKSVAQKAKPMPKPVTKTSTRARAQQGPKEDSDNKMWKP</sequence>
<dbReference type="Pfam" id="PF20160">
    <property type="entry name" value="C-JID"/>
    <property type="match status" value="1"/>
</dbReference>
<evidence type="ECO:0000256" key="12">
    <source>
        <dbReference type="SAM" id="MobiDB-lite"/>
    </source>
</evidence>
<dbReference type="Gene3D" id="3.80.10.10">
    <property type="entry name" value="Ribonuclease Inhibitor"/>
    <property type="match status" value="2"/>
</dbReference>
<evidence type="ECO:0000313" key="15">
    <source>
        <dbReference type="Proteomes" id="UP000238479"/>
    </source>
</evidence>
<feature type="region of interest" description="Disordered" evidence="12">
    <location>
        <begin position="1257"/>
        <end position="1304"/>
    </location>
</feature>
<dbReference type="PROSITE" id="PS51450">
    <property type="entry name" value="LRR"/>
    <property type="match status" value="1"/>
</dbReference>
<keyword evidence="9" id="KW-0804">Transcription</keyword>
<dbReference type="InterPro" id="IPR027417">
    <property type="entry name" value="P-loop_NTPase"/>
</dbReference>
<dbReference type="PRINTS" id="PR00364">
    <property type="entry name" value="DISEASERSIST"/>
</dbReference>
<evidence type="ECO:0000256" key="9">
    <source>
        <dbReference type="ARBA" id="ARBA00023163"/>
    </source>
</evidence>
<comment type="caution">
    <text evidence="14">The sequence shown here is derived from an EMBL/GenBank/DDBJ whole genome shotgun (WGS) entry which is preliminary data.</text>
</comment>
<dbReference type="InterPro" id="IPR002182">
    <property type="entry name" value="NB-ARC"/>
</dbReference>
<dbReference type="SUPFAM" id="SSF52058">
    <property type="entry name" value="L domain-like"/>
    <property type="match status" value="2"/>
</dbReference>
<dbReference type="Proteomes" id="UP000238479">
    <property type="component" value="Chromosome 7"/>
</dbReference>
<keyword evidence="7" id="KW-0520">NAD</keyword>
<feature type="domain" description="WRKY" evidence="13">
    <location>
        <begin position="1109"/>
        <end position="1167"/>
    </location>
</feature>
<dbReference type="Pfam" id="PF03106">
    <property type="entry name" value="WRKY"/>
    <property type="match status" value="2"/>
</dbReference>
<evidence type="ECO:0000256" key="3">
    <source>
        <dbReference type="ARBA" id="ARBA00022614"/>
    </source>
</evidence>
<dbReference type="SMART" id="SM00774">
    <property type="entry name" value="WRKY"/>
    <property type="match status" value="2"/>
</dbReference>
<dbReference type="InterPro" id="IPR042197">
    <property type="entry name" value="Apaf_helical"/>
</dbReference>
<evidence type="ECO:0000256" key="10">
    <source>
        <dbReference type="ARBA" id="ARBA00023242"/>
    </source>
</evidence>
<dbReference type="InterPro" id="IPR001611">
    <property type="entry name" value="Leu-rich_rpt"/>
</dbReference>
<dbReference type="STRING" id="74649.A0A2P6PG28"/>
<proteinExistence type="predicted"/>
<evidence type="ECO:0000256" key="11">
    <source>
        <dbReference type="ARBA" id="ARBA00047304"/>
    </source>
</evidence>
<dbReference type="GO" id="GO:0043565">
    <property type="term" value="F:sequence-specific DNA binding"/>
    <property type="evidence" value="ECO:0007669"/>
    <property type="project" value="InterPro"/>
</dbReference>
<evidence type="ECO:0000256" key="6">
    <source>
        <dbReference type="ARBA" id="ARBA00023015"/>
    </source>
</evidence>